<evidence type="ECO:0000313" key="2">
    <source>
        <dbReference type="EMBL" id="KAK5978416.1"/>
    </source>
</evidence>
<evidence type="ECO:0000256" key="1">
    <source>
        <dbReference type="SAM" id="Phobius"/>
    </source>
</evidence>
<reference evidence="2 3" key="1">
    <citation type="submission" date="2019-10" db="EMBL/GenBank/DDBJ databases">
        <title>Assembly and Annotation for the nematode Trichostrongylus colubriformis.</title>
        <authorList>
            <person name="Martin J."/>
        </authorList>
    </citation>
    <scope>NUCLEOTIDE SEQUENCE [LARGE SCALE GENOMIC DNA]</scope>
    <source>
        <strain evidence="2">G859</strain>
        <tissue evidence="2">Whole worm</tissue>
    </source>
</reference>
<keyword evidence="1" id="KW-0812">Transmembrane</keyword>
<evidence type="ECO:0000313" key="3">
    <source>
        <dbReference type="Proteomes" id="UP001331761"/>
    </source>
</evidence>
<dbReference type="AlphaFoldDB" id="A0AAN8FGK1"/>
<keyword evidence="3" id="KW-1185">Reference proteome</keyword>
<proteinExistence type="predicted"/>
<dbReference type="Proteomes" id="UP001331761">
    <property type="component" value="Unassembled WGS sequence"/>
</dbReference>
<keyword evidence="1" id="KW-1133">Transmembrane helix</keyword>
<keyword evidence="1" id="KW-0472">Membrane</keyword>
<comment type="caution">
    <text evidence="2">The sequence shown here is derived from an EMBL/GenBank/DDBJ whole genome shotgun (WGS) entry which is preliminary data.</text>
</comment>
<sequence>MNVSVIAAIGSLFIYYALFNATTFLFNYAEERAASLSATTARSVAKSPPKVAKEPTPATVRSSDSRVEWIPVDQVKRQLFNIPPGVDFMPILVSSEQEKSIKEGEKLASLRTRVLPLQRAVWVPSGGSFTQVDFHTVSYMHMLYICTM</sequence>
<dbReference type="EMBL" id="WIXE01009459">
    <property type="protein sequence ID" value="KAK5978416.1"/>
    <property type="molecule type" value="Genomic_DNA"/>
</dbReference>
<name>A0AAN8FGK1_TRICO</name>
<feature type="transmembrane region" description="Helical" evidence="1">
    <location>
        <begin position="6"/>
        <end position="26"/>
    </location>
</feature>
<organism evidence="2 3">
    <name type="scientific">Trichostrongylus colubriformis</name>
    <name type="common">Black scour worm</name>
    <dbReference type="NCBI Taxonomy" id="6319"/>
    <lineage>
        <taxon>Eukaryota</taxon>
        <taxon>Metazoa</taxon>
        <taxon>Ecdysozoa</taxon>
        <taxon>Nematoda</taxon>
        <taxon>Chromadorea</taxon>
        <taxon>Rhabditida</taxon>
        <taxon>Rhabditina</taxon>
        <taxon>Rhabditomorpha</taxon>
        <taxon>Strongyloidea</taxon>
        <taxon>Trichostrongylidae</taxon>
        <taxon>Trichostrongylus</taxon>
    </lineage>
</organism>
<protein>
    <submittedName>
        <fullName evidence="2">Uncharacterized protein</fullName>
    </submittedName>
</protein>
<gene>
    <name evidence="2" type="ORF">GCK32_010852</name>
</gene>
<accession>A0AAN8FGK1</accession>